<keyword evidence="4 15" id="KW-0812">Transmembrane</keyword>
<keyword evidence="11" id="KW-0407">Ion channel</keyword>
<feature type="binding site" evidence="12">
    <location>
        <position position="331"/>
    </location>
    <ligand>
        <name>L-glutamate</name>
        <dbReference type="ChEBI" id="CHEBI:29985"/>
    </ligand>
</feature>
<evidence type="ECO:0000256" key="11">
    <source>
        <dbReference type="ARBA" id="ARBA00023303"/>
    </source>
</evidence>
<dbReference type="Pfam" id="PF10613">
    <property type="entry name" value="Lig_chan-Glu_bd"/>
    <property type="match status" value="1"/>
</dbReference>
<evidence type="ECO:0000256" key="8">
    <source>
        <dbReference type="ARBA" id="ARBA00023170"/>
    </source>
</evidence>
<dbReference type="GO" id="GO:0003676">
    <property type="term" value="F:nucleic acid binding"/>
    <property type="evidence" value="ECO:0007669"/>
    <property type="project" value="InterPro"/>
</dbReference>
<feature type="binding site" evidence="12">
    <location>
        <position position="511"/>
    </location>
    <ligand>
        <name>L-glutamate</name>
        <dbReference type="ChEBI" id="CHEBI:29985"/>
    </ligand>
</feature>
<dbReference type="PROSITE" id="PS50994">
    <property type="entry name" value="INTEGRASE"/>
    <property type="match status" value="1"/>
</dbReference>
<dbReference type="InterPro" id="IPR012337">
    <property type="entry name" value="RNaseH-like_sf"/>
</dbReference>
<comment type="subcellular location">
    <subcellularLocation>
        <location evidence="1">Cell membrane</location>
        <topology evidence="1">Multi-pass membrane protein</topology>
    </subcellularLocation>
</comment>
<dbReference type="Proteomes" id="UP001186944">
    <property type="component" value="Unassembled WGS sequence"/>
</dbReference>
<evidence type="ECO:0000256" key="6">
    <source>
        <dbReference type="ARBA" id="ARBA00023065"/>
    </source>
</evidence>
<evidence type="ECO:0000313" key="18">
    <source>
        <dbReference type="Proteomes" id="UP001186944"/>
    </source>
</evidence>
<evidence type="ECO:0000256" key="13">
    <source>
        <dbReference type="PIRSR" id="PIRSR601508-3"/>
    </source>
</evidence>
<dbReference type="InterPro" id="IPR001584">
    <property type="entry name" value="Integrase_cat-core"/>
</dbReference>
<sequence length="645" mass="72547">MDTLVSDNGPQFASAEFKSFAQTYGFEHITSSPLYPKSNGLAEKSVQTVKNLIKKCSDSGDDIYLALLDLRNTPRDDEMGSPMQRLMSRRAKTRLPISENLRKPSSINPSVVSNRLMDYRQKQKFYYDQNAKERAQCREGDSVRIHTPDGWKPAEYIKQSSEPRSHIVKAGSSGRLYRRNNSMLLKTREDPHIIQEHKEAGNKVVSPEAQSVQPKFAPPQPQSVVAKPAQSANEHIPKDPSQKRLTTRSGRDDPYVFARNKNPDGSIKYTGFVIDILDMISERLNFTYDIVKNADDYGSCTGKKSCTGMMKELVTHKADLAAAGMTITAERDEYVDFTKPFKNLGITILIKKPKVKAPNLFSFLDPFHPNVWMFMVAGFICVTIMLFISARFSPYEWNPEEGSEESDIVVNQFSISNSVWFTIGCILQQGSDLSPLATSTRTIAVVWWFFTLILISSYTANLAAFLTFSKDMSTTYAKVWNFMKSEQGVLVDSSKDGIQKVLDDDYAFFAESTSVEYHVQRKCQLMQVGGELNSIGYGLALPEGSPFLKNISMAIIQLNEEQEIKNLSDHWWKTMDGGGACPVEEKNENDIALKMENVAGVFVVLIGGCCAAVLVAICEFLWMANKNARRDEVRANIYNHFVTKY</sequence>
<feature type="transmembrane region" description="Helical" evidence="15">
    <location>
        <begin position="598"/>
        <end position="622"/>
    </location>
</feature>
<accession>A0AA89C8T3</accession>
<feature type="region of interest" description="Disordered" evidence="14">
    <location>
        <begin position="208"/>
        <end position="260"/>
    </location>
</feature>
<feature type="disulfide bond" evidence="13">
    <location>
        <begin position="523"/>
        <end position="581"/>
    </location>
</feature>
<keyword evidence="2" id="KW-0813">Transport</keyword>
<evidence type="ECO:0000259" key="16">
    <source>
        <dbReference type="PROSITE" id="PS50994"/>
    </source>
</evidence>
<dbReference type="SUPFAM" id="SSF81324">
    <property type="entry name" value="Voltage-gated potassium channels"/>
    <property type="match status" value="1"/>
</dbReference>
<dbReference type="FunFam" id="3.40.190.10:FF:000024">
    <property type="entry name" value="Glutamate receptor, ionotropic, delta 1"/>
    <property type="match status" value="1"/>
</dbReference>
<evidence type="ECO:0000313" key="17">
    <source>
        <dbReference type="EMBL" id="KAK3104380.1"/>
    </source>
</evidence>
<evidence type="ECO:0000256" key="14">
    <source>
        <dbReference type="SAM" id="MobiDB-lite"/>
    </source>
</evidence>
<evidence type="ECO:0000256" key="2">
    <source>
        <dbReference type="ARBA" id="ARBA00022448"/>
    </source>
</evidence>
<dbReference type="SMART" id="SM00918">
    <property type="entry name" value="Lig_chan-Glu_bd"/>
    <property type="match status" value="1"/>
</dbReference>
<dbReference type="GO" id="GO:0015276">
    <property type="term" value="F:ligand-gated monoatomic ion channel activity"/>
    <property type="evidence" value="ECO:0007669"/>
    <property type="project" value="InterPro"/>
</dbReference>
<dbReference type="GO" id="GO:0038023">
    <property type="term" value="F:signaling receptor activity"/>
    <property type="evidence" value="ECO:0007669"/>
    <property type="project" value="InterPro"/>
</dbReference>
<evidence type="ECO:0000256" key="9">
    <source>
        <dbReference type="ARBA" id="ARBA00023180"/>
    </source>
</evidence>
<feature type="transmembrane region" description="Helical" evidence="15">
    <location>
        <begin position="445"/>
        <end position="468"/>
    </location>
</feature>
<dbReference type="InterPro" id="IPR036397">
    <property type="entry name" value="RNaseH_sf"/>
</dbReference>
<dbReference type="AlphaFoldDB" id="A0AA89C8T3"/>
<feature type="binding site" evidence="12">
    <location>
        <position position="326"/>
    </location>
    <ligand>
        <name>L-glutamate</name>
        <dbReference type="ChEBI" id="CHEBI:29985"/>
    </ligand>
</feature>
<keyword evidence="8" id="KW-0675">Receptor</keyword>
<keyword evidence="9" id="KW-0325">Glycoprotein</keyword>
<dbReference type="Gene3D" id="3.40.190.10">
    <property type="entry name" value="Periplasmic binding protein-like II"/>
    <property type="match status" value="1"/>
</dbReference>
<organism evidence="17 18">
    <name type="scientific">Pinctada imbricata</name>
    <name type="common">Atlantic pearl-oyster</name>
    <name type="synonym">Pinctada martensii</name>
    <dbReference type="NCBI Taxonomy" id="66713"/>
    <lineage>
        <taxon>Eukaryota</taxon>
        <taxon>Metazoa</taxon>
        <taxon>Spiralia</taxon>
        <taxon>Lophotrochozoa</taxon>
        <taxon>Mollusca</taxon>
        <taxon>Bivalvia</taxon>
        <taxon>Autobranchia</taxon>
        <taxon>Pteriomorphia</taxon>
        <taxon>Pterioida</taxon>
        <taxon>Pterioidea</taxon>
        <taxon>Pteriidae</taxon>
        <taxon>Pinctada</taxon>
    </lineage>
</organism>
<proteinExistence type="predicted"/>
<feature type="domain" description="Integrase catalytic" evidence="16">
    <location>
        <begin position="1"/>
        <end position="112"/>
    </location>
</feature>
<evidence type="ECO:0000256" key="3">
    <source>
        <dbReference type="ARBA" id="ARBA00022475"/>
    </source>
</evidence>
<keyword evidence="13" id="KW-1015">Disulfide bond</keyword>
<dbReference type="SMART" id="SM00079">
    <property type="entry name" value="PBPe"/>
    <property type="match status" value="1"/>
</dbReference>
<dbReference type="PRINTS" id="PR00177">
    <property type="entry name" value="NMDARECEPTOR"/>
</dbReference>
<dbReference type="GO" id="GO:0005886">
    <property type="term" value="C:plasma membrane"/>
    <property type="evidence" value="ECO:0007669"/>
    <property type="project" value="UniProtKB-SubCell"/>
</dbReference>
<protein>
    <recommendedName>
        <fullName evidence="16">Integrase catalytic domain-containing protein</fullName>
    </recommendedName>
</protein>
<keyword evidence="10" id="KW-1071">Ligand-gated ion channel</keyword>
<dbReference type="InterPro" id="IPR001320">
    <property type="entry name" value="Iontro_rcpt_C"/>
</dbReference>
<keyword evidence="3" id="KW-1003">Cell membrane</keyword>
<evidence type="ECO:0000256" key="15">
    <source>
        <dbReference type="SAM" id="Phobius"/>
    </source>
</evidence>
<comment type="caution">
    <text evidence="17">The sequence shown here is derived from an EMBL/GenBank/DDBJ whole genome shotgun (WGS) entry which is preliminary data.</text>
</comment>
<evidence type="ECO:0000256" key="1">
    <source>
        <dbReference type="ARBA" id="ARBA00004651"/>
    </source>
</evidence>
<evidence type="ECO:0000256" key="7">
    <source>
        <dbReference type="ARBA" id="ARBA00023136"/>
    </source>
</evidence>
<keyword evidence="6" id="KW-0406">Ion transport</keyword>
<dbReference type="EMBL" id="VSWD01000004">
    <property type="protein sequence ID" value="KAK3104380.1"/>
    <property type="molecule type" value="Genomic_DNA"/>
</dbReference>
<gene>
    <name evidence="17" type="ORF">FSP39_000658</name>
</gene>
<evidence type="ECO:0000256" key="4">
    <source>
        <dbReference type="ARBA" id="ARBA00022692"/>
    </source>
</evidence>
<dbReference type="FunFam" id="1.10.287.70:FF:000143">
    <property type="entry name" value="Probable glutamate receptor"/>
    <property type="match status" value="1"/>
</dbReference>
<dbReference type="Gene3D" id="3.30.420.10">
    <property type="entry name" value="Ribonuclease H-like superfamily/Ribonuclease H"/>
    <property type="match status" value="1"/>
</dbReference>
<dbReference type="SUPFAM" id="SSF53098">
    <property type="entry name" value="Ribonuclease H-like"/>
    <property type="match status" value="1"/>
</dbReference>
<name>A0AA89C8T3_PINIB</name>
<keyword evidence="5 15" id="KW-1133">Transmembrane helix</keyword>
<dbReference type="GO" id="GO:0015074">
    <property type="term" value="P:DNA integration"/>
    <property type="evidence" value="ECO:0007669"/>
    <property type="project" value="InterPro"/>
</dbReference>
<dbReference type="InterPro" id="IPR015683">
    <property type="entry name" value="Ionotropic_Glu_rcpt"/>
</dbReference>
<dbReference type="InterPro" id="IPR019594">
    <property type="entry name" value="Glu/Gly-bd"/>
</dbReference>
<evidence type="ECO:0000256" key="12">
    <source>
        <dbReference type="PIRSR" id="PIRSR601508-1"/>
    </source>
</evidence>
<dbReference type="InterPro" id="IPR001508">
    <property type="entry name" value="Iono_Glu_rcpt_met"/>
</dbReference>
<reference evidence="17" key="1">
    <citation type="submission" date="2019-08" db="EMBL/GenBank/DDBJ databases">
        <title>The improved chromosome-level genome for the pearl oyster Pinctada fucata martensii using PacBio sequencing and Hi-C.</title>
        <authorList>
            <person name="Zheng Z."/>
        </authorList>
    </citation>
    <scope>NUCLEOTIDE SEQUENCE</scope>
    <source>
        <strain evidence="17">ZZ-2019</strain>
        <tissue evidence="17">Adductor muscle</tissue>
    </source>
</reference>
<dbReference type="SUPFAM" id="SSF53850">
    <property type="entry name" value="Periplasmic binding protein-like II"/>
    <property type="match status" value="1"/>
</dbReference>
<feature type="transmembrane region" description="Helical" evidence="15">
    <location>
        <begin position="371"/>
        <end position="390"/>
    </location>
</feature>
<dbReference type="PANTHER" id="PTHR18966">
    <property type="entry name" value="IONOTROPIC GLUTAMATE RECEPTOR"/>
    <property type="match status" value="1"/>
</dbReference>
<dbReference type="Gene3D" id="1.10.287.70">
    <property type="match status" value="1"/>
</dbReference>
<keyword evidence="7 15" id="KW-0472">Membrane</keyword>
<keyword evidence="18" id="KW-1185">Reference proteome</keyword>
<evidence type="ECO:0000256" key="10">
    <source>
        <dbReference type="ARBA" id="ARBA00023286"/>
    </source>
</evidence>
<evidence type="ECO:0000256" key="5">
    <source>
        <dbReference type="ARBA" id="ARBA00022989"/>
    </source>
</evidence>
<dbReference type="Pfam" id="PF00060">
    <property type="entry name" value="Lig_chan"/>
    <property type="match status" value="1"/>
</dbReference>